<dbReference type="Proteomes" id="UP001497644">
    <property type="component" value="Chromosome 1"/>
</dbReference>
<evidence type="ECO:0000259" key="7">
    <source>
        <dbReference type="Pfam" id="PF13877"/>
    </source>
</evidence>
<dbReference type="InterPro" id="IPR051966">
    <property type="entry name" value="RPAP3"/>
</dbReference>
<evidence type="ECO:0000313" key="9">
    <source>
        <dbReference type="Proteomes" id="UP001497644"/>
    </source>
</evidence>
<dbReference type="Gene3D" id="1.25.40.10">
    <property type="entry name" value="Tetratricopeptide repeat domain"/>
    <property type="match status" value="1"/>
</dbReference>
<dbReference type="PROSITE" id="PS50005">
    <property type="entry name" value="TPR"/>
    <property type="match status" value="2"/>
</dbReference>
<feature type="domain" description="RNA-polymerase II-associated protein 3-like C-terminal" evidence="7">
    <location>
        <begin position="401"/>
        <end position="488"/>
    </location>
</feature>
<dbReference type="Pfam" id="PF13181">
    <property type="entry name" value="TPR_8"/>
    <property type="match status" value="1"/>
</dbReference>
<keyword evidence="2 5" id="KW-0802">TPR repeat</keyword>
<evidence type="ECO:0000256" key="4">
    <source>
        <dbReference type="ARBA" id="ARBA00040133"/>
    </source>
</evidence>
<accession>A0AAV2N3J7</accession>
<feature type="repeat" description="TPR" evidence="5">
    <location>
        <begin position="190"/>
        <end position="223"/>
    </location>
</feature>
<dbReference type="InterPro" id="IPR011990">
    <property type="entry name" value="TPR-like_helical_dom_sf"/>
</dbReference>
<dbReference type="Pfam" id="PF13877">
    <property type="entry name" value="RPAP3_C"/>
    <property type="match status" value="1"/>
</dbReference>
<evidence type="ECO:0000313" key="8">
    <source>
        <dbReference type="EMBL" id="CAL1674125.1"/>
    </source>
</evidence>
<comment type="similarity">
    <text evidence="3">Belongs to the RPAP3 family.</text>
</comment>
<evidence type="ECO:0000256" key="3">
    <source>
        <dbReference type="ARBA" id="ARBA00038275"/>
    </source>
</evidence>
<proteinExistence type="inferred from homology"/>
<evidence type="ECO:0000256" key="1">
    <source>
        <dbReference type="ARBA" id="ARBA00022737"/>
    </source>
</evidence>
<dbReference type="Pfam" id="PF13414">
    <property type="entry name" value="TPR_11"/>
    <property type="match status" value="1"/>
</dbReference>
<dbReference type="GO" id="GO:0101031">
    <property type="term" value="C:protein folding chaperone complex"/>
    <property type="evidence" value="ECO:0007669"/>
    <property type="project" value="TreeGrafter"/>
</dbReference>
<evidence type="ECO:0000256" key="6">
    <source>
        <dbReference type="SAM" id="MobiDB-lite"/>
    </source>
</evidence>
<dbReference type="PANTHER" id="PTHR46423:SF1">
    <property type="entry name" value="RNA POLYMERASE II-ASSOCIATED PROTEIN 3"/>
    <property type="match status" value="1"/>
</dbReference>
<evidence type="ECO:0000256" key="2">
    <source>
        <dbReference type="ARBA" id="ARBA00022803"/>
    </source>
</evidence>
<reference evidence="8 9" key="1">
    <citation type="submission" date="2024-04" db="EMBL/GenBank/DDBJ databases">
        <authorList>
            <consortium name="Molecular Ecology Group"/>
        </authorList>
    </citation>
    <scope>NUCLEOTIDE SEQUENCE [LARGE SCALE GENOMIC DNA]</scope>
</reference>
<keyword evidence="1" id="KW-0677">Repeat</keyword>
<name>A0AAV2N3J7_9HYME</name>
<dbReference type="SUPFAM" id="SSF48452">
    <property type="entry name" value="TPR-like"/>
    <property type="match status" value="1"/>
</dbReference>
<feature type="repeat" description="TPR" evidence="5">
    <location>
        <begin position="122"/>
        <end position="155"/>
    </location>
</feature>
<dbReference type="SMART" id="SM00028">
    <property type="entry name" value="TPR"/>
    <property type="match status" value="3"/>
</dbReference>
<feature type="region of interest" description="Disordered" evidence="6">
    <location>
        <begin position="40"/>
        <end position="73"/>
    </location>
</feature>
<keyword evidence="9" id="KW-1185">Reference proteome</keyword>
<feature type="compositionally biased region" description="Basic and acidic residues" evidence="6">
    <location>
        <begin position="63"/>
        <end position="73"/>
    </location>
</feature>
<feature type="region of interest" description="Disordered" evidence="6">
    <location>
        <begin position="96"/>
        <end position="121"/>
    </location>
</feature>
<dbReference type="EMBL" id="OZ034824">
    <property type="protein sequence ID" value="CAL1674125.1"/>
    <property type="molecule type" value="Genomic_DNA"/>
</dbReference>
<protein>
    <recommendedName>
        <fullName evidence="4">RNA polymerase II-associated protein 3</fullName>
    </recommendedName>
</protein>
<dbReference type="InterPro" id="IPR019734">
    <property type="entry name" value="TPR_rpt"/>
</dbReference>
<dbReference type="AlphaFoldDB" id="A0AAV2N3J7"/>
<dbReference type="InterPro" id="IPR025986">
    <property type="entry name" value="RPAP3-like_C"/>
</dbReference>
<gene>
    <name evidence="8" type="ORF">LPLAT_LOCUS877</name>
</gene>
<organism evidence="8 9">
    <name type="scientific">Lasius platythorax</name>
    <dbReference type="NCBI Taxonomy" id="488582"/>
    <lineage>
        <taxon>Eukaryota</taxon>
        <taxon>Metazoa</taxon>
        <taxon>Ecdysozoa</taxon>
        <taxon>Arthropoda</taxon>
        <taxon>Hexapoda</taxon>
        <taxon>Insecta</taxon>
        <taxon>Pterygota</taxon>
        <taxon>Neoptera</taxon>
        <taxon>Endopterygota</taxon>
        <taxon>Hymenoptera</taxon>
        <taxon>Apocrita</taxon>
        <taxon>Aculeata</taxon>
        <taxon>Formicoidea</taxon>
        <taxon>Formicidae</taxon>
        <taxon>Formicinae</taxon>
        <taxon>Lasius</taxon>
        <taxon>Lasius</taxon>
    </lineage>
</organism>
<evidence type="ECO:0000256" key="5">
    <source>
        <dbReference type="PROSITE-ProRule" id="PRU00339"/>
    </source>
</evidence>
<sequence length="518" mass="60766">MELDESILMQKQVKDNSEDLQSEFLDLKNWEEEMKRKEQELLNERTGQKVLPPVRNRNKKKCMIKESKRTENSKRIKSYDYKSWDKFDVDKACKDLDKGEQSSDSSDETMSKEELEKDHSKALEHKEQGNIFVQQKKWDKAIASYSEAITIFPYDAIFYANRALCYLKQDNVYSAEADCSSAIQLDETYVKAYHRRATARMELKQYKEAKEDIEKILVLEPSNKEAKALFSQINKRLENLKPIIISGKDTAKNIPIEKKIAEKMFDNVKSNKKIIVIKENKNKKDSINNIGVIAKPTTITLTESKRDPRIPDWLPEKDNVVVVEPIQKPPHLRSKEPLIRIPVREADLTKHFEKEIKVSCNENQHLELSNVHSDNTKHKETITKPKPETNFIENIEISPIPKTAVQFVINWRRYTSSDLRYRYLKQIPSSNLSKIFQDSMESDIFSDILTILKTEFMKREDPIFPYLKNLSDVKRFRALIMFISNLEKQDLKLMFSYCKTSEKISEEEVTELQNKYEI</sequence>
<dbReference type="PANTHER" id="PTHR46423">
    <property type="entry name" value="RNA POLYMERASE II-ASSOCIATED PROTEIN 3"/>
    <property type="match status" value="1"/>
</dbReference>
<feature type="compositionally biased region" description="Basic and acidic residues" evidence="6">
    <location>
        <begin position="109"/>
        <end position="121"/>
    </location>
</feature>